<dbReference type="CDD" id="cd00062">
    <property type="entry name" value="FN2"/>
    <property type="match status" value="1"/>
</dbReference>
<dbReference type="PROSITE" id="PS51092">
    <property type="entry name" value="FN2_2"/>
    <property type="match status" value="2"/>
</dbReference>
<dbReference type="InterPro" id="IPR051666">
    <property type="entry name" value="SP_Capacitation_Regulator"/>
</dbReference>
<dbReference type="InterPro" id="IPR013806">
    <property type="entry name" value="Kringle-like"/>
</dbReference>
<comment type="caution">
    <text evidence="7">Lacks conserved residue(s) required for the propagation of feature annotation.</text>
</comment>
<dbReference type="InterPro" id="IPR000562">
    <property type="entry name" value="FN_type2_dom"/>
</dbReference>
<evidence type="ECO:0000256" key="8">
    <source>
        <dbReference type="SAM" id="SignalP"/>
    </source>
</evidence>
<keyword evidence="5 7" id="KW-1015">Disulfide bond</keyword>
<keyword evidence="8" id="KW-0732">Signal</keyword>
<feature type="domain" description="Fibronectin type-II" evidence="9">
    <location>
        <begin position="24"/>
        <end position="68"/>
    </location>
</feature>
<dbReference type="PANTHER" id="PTHR22918">
    <property type="entry name" value="SEMINAL PLASMA PROTEIN"/>
    <property type="match status" value="1"/>
</dbReference>
<dbReference type="SMART" id="SM00059">
    <property type="entry name" value="FN2"/>
    <property type="match status" value="2"/>
</dbReference>
<evidence type="ECO:0000256" key="1">
    <source>
        <dbReference type="ARBA" id="ARBA00004613"/>
    </source>
</evidence>
<dbReference type="RefSeq" id="XP_014650537.1">
    <property type="nucleotide sequence ID" value="XM_014795051.1"/>
</dbReference>
<keyword evidence="6" id="KW-0278">Fertilization</keyword>
<evidence type="ECO:0000256" key="7">
    <source>
        <dbReference type="PROSITE-ProRule" id="PRU00479"/>
    </source>
</evidence>
<keyword evidence="4" id="KW-0677">Repeat</keyword>
<dbReference type="Gene3D" id="2.10.10.10">
    <property type="entry name" value="Fibronectin, type II, collagen-binding"/>
    <property type="match status" value="2"/>
</dbReference>
<comment type="similarity">
    <text evidence="2">Belongs to the seminal plasma protein family.</text>
</comment>
<feature type="domain" description="Fibronectin type-II" evidence="9">
    <location>
        <begin position="69"/>
        <end position="117"/>
    </location>
</feature>
<dbReference type="Proteomes" id="UP000694910">
    <property type="component" value="Unplaced"/>
</dbReference>
<dbReference type="GeneID" id="101402398"/>
<keyword evidence="10" id="KW-1185">Reference proteome</keyword>
<sequence length="133" mass="15609">MALHLGIFLIWAGTCVFLQLDHVDGDNKCVFPFIYGGKRYFDCIKTDSLYNWCSLTGNYSGRCKYCVKEDYAPCVFPFIYRNQTYDKCTSFGSKFWRFWCSLTPNYDHDGTWRYCYCTVHLTHGHGCNQAFET</sequence>
<dbReference type="PRINTS" id="PR00013">
    <property type="entry name" value="FNTYPEII"/>
</dbReference>
<evidence type="ECO:0000256" key="2">
    <source>
        <dbReference type="ARBA" id="ARBA00010011"/>
    </source>
</evidence>
<feature type="chain" id="PRO_5047121681" evidence="8">
    <location>
        <begin position="26"/>
        <end position="133"/>
    </location>
</feature>
<keyword evidence="3" id="KW-0964">Secreted</keyword>
<reference evidence="11" key="1">
    <citation type="submission" date="2025-08" db="UniProtKB">
        <authorList>
            <consortium name="RefSeq"/>
        </authorList>
    </citation>
    <scope>IDENTIFICATION</scope>
</reference>
<evidence type="ECO:0000259" key="9">
    <source>
        <dbReference type="PROSITE" id="PS51092"/>
    </source>
</evidence>
<comment type="subcellular location">
    <subcellularLocation>
        <location evidence="1">Secreted</location>
    </subcellularLocation>
</comment>
<gene>
    <name evidence="11" type="primary">LOC101402398</name>
</gene>
<evidence type="ECO:0000313" key="11">
    <source>
        <dbReference type="RefSeq" id="XP_014650537.1"/>
    </source>
</evidence>
<dbReference type="PROSITE" id="PS00023">
    <property type="entry name" value="FN2_1"/>
    <property type="match status" value="1"/>
</dbReference>
<dbReference type="SUPFAM" id="SSF57440">
    <property type="entry name" value="Kringle-like"/>
    <property type="match status" value="2"/>
</dbReference>
<protein>
    <submittedName>
        <fullName evidence="11">Seminal plasma protein HSP-1-like</fullName>
    </submittedName>
</protein>
<evidence type="ECO:0000256" key="4">
    <source>
        <dbReference type="ARBA" id="ARBA00022737"/>
    </source>
</evidence>
<evidence type="ECO:0000256" key="3">
    <source>
        <dbReference type="ARBA" id="ARBA00022525"/>
    </source>
</evidence>
<feature type="signal peptide" evidence="8">
    <location>
        <begin position="1"/>
        <end position="25"/>
    </location>
</feature>
<name>A0ABM1DFF6_CERSS</name>
<evidence type="ECO:0000256" key="6">
    <source>
        <dbReference type="ARBA" id="ARBA00023279"/>
    </source>
</evidence>
<dbReference type="Pfam" id="PF00040">
    <property type="entry name" value="fn2"/>
    <property type="match status" value="2"/>
</dbReference>
<evidence type="ECO:0000313" key="10">
    <source>
        <dbReference type="Proteomes" id="UP000694910"/>
    </source>
</evidence>
<accession>A0ABM1DFF6</accession>
<evidence type="ECO:0000256" key="5">
    <source>
        <dbReference type="ARBA" id="ARBA00023157"/>
    </source>
</evidence>
<organism evidence="10 11">
    <name type="scientific">Ceratotherium simum simum</name>
    <name type="common">Southern white rhinoceros</name>
    <dbReference type="NCBI Taxonomy" id="73337"/>
    <lineage>
        <taxon>Eukaryota</taxon>
        <taxon>Metazoa</taxon>
        <taxon>Chordata</taxon>
        <taxon>Craniata</taxon>
        <taxon>Vertebrata</taxon>
        <taxon>Euteleostomi</taxon>
        <taxon>Mammalia</taxon>
        <taxon>Eutheria</taxon>
        <taxon>Laurasiatheria</taxon>
        <taxon>Perissodactyla</taxon>
        <taxon>Rhinocerotidae</taxon>
        <taxon>Ceratotherium</taxon>
    </lineage>
</organism>
<dbReference type="InterPro" id="IPR036943">
    <property type="entry name" value="FN_type2_sf"/>
</dbReference>
<dbReference type="PANTHER" id="PTHR22918:SF3">
    <property type="entry name" value="SEMINAL PLASMA PROTEIN HSP-1"/>
    <property type="match status" value="1"/>
</dbReference>
<feature type="disulfide bond" evidence="7">
    <location>
        <begin position="74"/>
        <end position="100"/>
    </location>
</feature>
<feature type="disulfide bond" evidence="7">
    <location>
        <begin position="88"/>
        <end position="115"/>
    </location>
</feature>
<proteinExistence type="inferred from homology"/>